<keyword evidence="2" id="KW-1133">Transmembrane helix</keyword>
<evidence type="ECO:0000256" key="3">
    <source>
        <dbReference type="SAM" id="SignalP"/>
    </source>
</evidence>
<feature type="compositionally biased region" description="Low complexity" evidence="1">
    <location>
        <begin position="71"/>
        <end position="88"/>
    </location>
</feature>
<dbReference type="EMBL" id="WTYM01000021">
    <property type="protein sequence ID" value="MXO58001.1"/>
    <property type="molecule type" value="Genomic_DNA"/>
</dbReference>
<feature type="chain" id="PRO_5026195643" evidence="3">
    <location>
        <begin position="22"/>
        <end position="395"/>
    </location>
</feature>
<organism evidence="4 5">
    <name type="scientific">Croceibacterium salegens</name>
    <dbReference type="NCBI Taxonomy" id="1737568"/>
    <lineage>
        <taxon>Bacteria</taxon>
        <taxon>Pseudomonadati</taxon>
        <taxon>Pseudomonadota</taxon>
        <taxon>Alphaproteobacteria</taxon>
        <taxon>Sphingomonadales</taxon>
        <taxon>Erythrobacteraceae</taxon>
        <taxon>Croceibacterium</taxon>
    </lineage>
</organism>
<feature type="region of interest" description="Disordered" evidence="1">
    <location>
        <begin position="23"/>
        <end position="156"/>
    </location>
</feature>
<keyword evidence="5" id="KW-1185">Reference proteome</keyword>
<comment type="caution">
    <text evidence="4">The sequence shown here is derived from an EMBL/GenBank/DDBJ whole genome shotgun (WGS) entry which is preliminary data.</text>
</comment>
<evidence type="ECO:0000313" key="5">
    <source>
        <dbReference type="Proteomes" id="UP000433652"/>
    </source>
</evidence>
<dbReference type="OrthoDB" id="7499632at2"/>
<feature type="compositionally biased region" description="Low complexity" evidence="1">
    <location>
        <begin position="135"/>
        <end position="147"/>
    </location>
</feature>
<evidence type="ECO:0000256" key="1">
    <source>
        <dbReference type="SAM" id="MobiDB-lite"/>
    </source>
</evidence>
<accession>A0A6I4SQ01</accession>
<feature type="signal peptide" evidence="3">
    <location>
        <begin position="1"/>
        <end position="21"/>
    </location>
</feature>
<gene>
    <name evidence="4" type="ORF">GRI89_00380</name>
</gene>
<dbReference type="Proteomes" id="UP000433652">
    <property type="component" value="Unassembled WGS sequence"/>
</dbReference>
<feature type="transmembrane region" description="Helical" evidence="2">
    <location>
        <begin position="163"/>
        <end position="183"/>
    </location>
</feature>
<name>A0A6I4SQ01_9SPHN</name>
<keyword evidence="3" id="KW-0732">Signal</keyword>
<keyword evidence="2" id="KW-0472">Membrane</keyword>
<protein>
    <submittedName>
        <fullName evidence="4">Uncharacterized protein</fullName>
    </submittedName>
</protein>
<feature type="compositionally biased region" description="Low complexity" evidence="1">
    <location>
        <begin position="98"/>
        <end position="117"/>
    </location>
</feature>
<reference evidence="4 5" key="1">
    <citation type="submission" date="2019-12" db="EMBL/GenBank/DDBJ databases">
        <title>Genomic-based taxomic classification of the family Erythrobacteraceae.</title>
        <authorList>
            <person name="Xu L."/>
        </authorList>
    </citation>
    <scope>NUCLEOTIDE SEQUENCE [LARGE SCALE GENOMIC DNA]</scope>
    <source>
        <strain evidence="4 5">MCCC 1K01500</strain>
    </source>
</reference>
<feature type="compositionally biased region" description="Pro residues" evidence="1">
    <location>
        <begin position="46"/>
        <end position="70"/>
    </location>
</feature>
<dbReference type="AlphaFoldDB" id="A0A6I4SQ01"/>
<dbReference type="RefSeq" id="WP_159791295.1">
    <property type="nucleotide sequence ID" value="NZ_WTYM01000021.1"/>
</dbReference>
<evidence type="ECO:0000313" key="4">
    <source>
        <dbReference type="EMBL" id="MXO58001.1"/>
    </source>
</evidence>
<keyword evidence="2" id="KW-0812">Transmembrane</keyword>
<evidence type="ECO:0000256" key="2">
    <source>
        <dbReference type="SAM" id="Phobius"/>
    </source>
</evidence>
<proteinExistence type="predicted"/>
<sequence>MTRHALLLAGIAALTAVPANASVSDFRLPTGPTPTPTSRAEGPLDPDLPLPVQRPSPTPTPAPRPTPTIRPAPTTGATSAPVIQQLPAQPSPTPTPQATPSRAAQLGRAPTPVTPSATPSPTPSPTTESGVEARPVPAFTPTTSATPAPAPVEADETGDGLPWGWIGALAALLVLGGGIALWLRRPRGPRGTVLIVPEIEKPRVPAKPAEPATGDLPEPTFAAPVQPQPIAEPEPAGNAAEHPLHILIQPVKLTQTVMNMTLAYRLELTNRGTAPFTNLAVSGDLVGAHASLPREELLAGPDTVLPEKHRVAALAPGETIELKGDLRVALASVVPIRQGAAVIFVPLARFRASSDGEAPRCFTVAVGEPAASGAIQPFRLDLGLRSVEGLGGRAF</sequence>